<dbReference type="PANTHER" id="PTHR24027:SF438">
    <property type="entry name" value="CADHERIN 23"/>
    <property type="match status" value="1"/>
</dbReference>
<keyword evidence="4 7" id="KW-0106">Calcium</keyword>
<dbReference type="SMART" id="SM00112">
    <property type="entry name" value="CA"/>
    <property type="match status" value="9"/>
</dbReference>
<dbReference type="InterPro" id="IPR015919">
    <property type="entry name" value="Cadherin-like_sf"/>
</dbReference>
<evidence type="ECO:0000256" key="6">
    <source>
        <dbReference type="ARBA" id="ARBA00023136"/>
    </source>
</evidence>
<dbReference type="EMBL" id="JAODUP010000157">
    <property type="protein sequence ID" value="KAK2159160.1"/>
    <property type="molecule type" value="Genomic_DNA"/>
</dbReference>
<evidence type="ECO:0000256" key="4">
    <source>
        <dbReference type="ARBA" id="ARBA00022837"/>
    </source>
</evidence>
<dbReference type="GO" id="GO:0007156">
    <property type="term" value="P:homophilic cell adhesion via plasma membrane adhesion molecules"/>
    <property type="evidence" value="ECO:0007669"/>
    <property type="project" value="InterPro"/>
</dbReference>
<feature type="domain" description="Cadherin" evidence="8">
    <location>
        <begin position="875"/>
        <end position="969"/>
    </location>
</feature>
<gene>
    <name evidence="9" type="ORF">LSH36_157g04090</name>
</gene>
<dbReference type="InterPro" id="IPR039808">
    <property type="entry name" value="Cadherin"/>
</dbReference>
<name>A0AAD9N709_9ANNE</name>
<sequence>MKPDKTASEVDAQFLDGSIVVKRITLDENKADLACGHVILRKSLDREQNNFHKLMLSVTDGVHVRTYHDHWVKDPELFAHATVAEILKSDPRSILTFARDVSPQNASTHIGVFVDDVNDNAPRFETDQYEFTIPEESRAGTVVGQVVAMDVDLGDSGDVSYYIKPGPYSDVFSINKGGAIRIEREGGSLDREKREYVHLKVIATDQGQLPLKSTVDVIIHLDDINDNVPMFTRPVYHGSVDEGGDTSIPRPVTVETAIKANDADATPYNRDVIYSLRGDGSELFRIHPSDALIEVAHDVVLDAESRQRYRMQVVATDRNDTGMSGFADVIINVNDINDNTPFFKSNSTFTIRQDSPIGRPVGHVTAKDDDVTETNNRIIYLLRSGGFGKFSVDFETGNITVADKLDREPRVGTYRLQIDALDGGLPRRKNTTLVTVDVLTNRRPVVSESSAKMAVDENVPVGTLVGILDAYDPDGESSSLKYVMDGDSKAPFVVNENSGQVFTTSALDYERQTGYAFTIYVIDEGSPQMTSNASVVVSVNDVNDVAPVFLSSRYEGMISEDDGAPNVAQIVYMPINITTVDRDSSPGYRNVHLSLHGQHSDYFYIDSDTDLVRVSSQGAGHIDREDQDHYQLILRAADNDNPALYSEVDYIVHIKDINDNGPVFVAPPDELLVEEDARVGDVIGRIEAKDVDATSPNNEVLYIMESDPFGKFRLDTKTGEVSILSGLFYQPRQPTYNITVTAIDLGTPRKQAQLTVMVRVLKRHFRDFRPEFLGDTIFHTPEEVPVGTVVGSIKFTDEGLSPGDTVQFRIDSKTPGLYLAQTGDVITTSRLDSDSGPRWYKLRISATDINNPQHKGKTTIGIILQDVNDNPPRFTRYEYRHRVADTFPPDTIVATPFAYDDLDTEQSTYNYSLQGHGAGKYFVIDPKSGVVKTTEALNEVEQDTMEFGLMAQDLHQRSLVALARLVIDVTRSEKVTEC</sequence>
<dbReference type="GO" id="GO:0016477">
    <property type="term" value="P:cell migration"/>
    <property type="evidence" value="ECO:0007669"/>
    <property type="project" value="TreeGrafter"/>
</dbReference>
<dbReference type="CDD" id="cd11304">
    <property type="entry name" value="Cadherin_repeat"/>
    <property type="match status" value="8"/>
</dbReference>
<feature type="domain" description="Cadherin" evidence="8">
    <location>
        <begin position="25"/>
        <end position="124"/>
    </location>
</feature>
<keyword evidence="5" id="KW-1133">Transmembrane helix</keyword>
<feature type="domain" description="Cadherin" evidence="8">
    <location>
        <begin position="550"/>
        <end position="664"/>
    </location>
</feature>
<evidence type="ECO:0000256" key="2">
    <source>
        <dbReference type="ARBA" id="ARBA00022692"/>
    </source>
</evidence>
<dbReference type="PROSITE" id="PS50268">
    <property type="entry name" value="CADHERIN_2"/>
    <property type="match status" value="9"/>
</dbReference>
<evidence type="ECO:0000256" key="7">
    <source>
        <dbReference type="PROSITE-ProRule" id="PRU00043"/>
    </source>
</evidence>
<proteinExistence type="predicted"/>
<dbReference type="GO" id="GO:0008013">
    <property type="term" value="F:beta-catenin binding"/>
    <property type="evidence" value="ECO:0007669"/>
    <property type="project" value="TreeGrafter"/>
</dbReference>
<dbReference type="FunFam" id="2.60.40.60:FF:000020">
    <property type="entry name" value="Dachsous cadherin-related 1b"/>
    <property type="match status" value="2"/>
</dbReference>
<comment type="caution">
    <text evidence="9">The sequence shown here is derived from an EMBL/GenBank/DDBJ whole genome shotgun (WGS) entry which is preliminary data.</text>
</comment>
<keyword evidence="2" id="KW-0812">Transmembrane</keyword>
<feature type="domain" description="Cadherin" evidence="8">
    <location>
        <begin position="447"/>
        <end position="549"/>
    </location>
</feature>
<comment type="subcellular location">
    <subcellularLocation>
        <location evidence="1">Membrane</location>
    </subcellularLocation>
</comment>
<dbReference type="AlphaFoldDB" id="A0AAD9N709"/>
<evidence type="ECO:0000256" key="3">
    <source>
        <dbReference type="ARBA" id="ARBA00022737"/>
    </source>
</evidence>
<feature type="domain" description="Cadherin" evidence="8">
    <location>
        <begin position="232"/>
        <end position="343"/>
    </location>
</feature>
<evidence type="ECO:0000256" key="5">
    <source>
        <dbReference type="ARBA" id="ARBA00022989"/>
    </source>
</evidence>
<accession>A0AAD9N709</accession>
<dbReference type="InterPro" id="IPR020894">
    <property type="entry name" value="Cadherin_CS"/>
</dbReference>
<dbReference type="GO" id="GO:0005509">
    <property type="term" value="F:calcium ion binding"/>
    <property type="evidence" value="ECO:0007669"/>
    <property type="project" value="UniProtKB-UniRule"/>
</dbReference>
<feature type="domain" description="Cadherin" evidence="8">
    <location>
        <begin position="781"/>
        <end position="874"/>
    </location>
</feature>
<dbReference type="SUPFAM" id="SSF49313">
    <property type="entry name" value="Cadherin-like"/>
    <property type="match status" value="8"/>
</dbReference>
<keyword evidence="3" id="KW-0677">Repeat</keyword>
<organism evidence="9 10">
    <name type="scientific">Paralvinella palmiformis</name>
    <dbReference type="NCBI Taxonomy" id="53620"/>
    <lineage>
        <taxon>Eukaryota</taxon>
        <taxon>Metazoa</taxon>
        <taxon>Spiralia</taxon>
        <taxon>Lophotrochozoa</taxon>
        <taxon>Annelida</taxon>
        <taxon>Polychaeta</taxon>
        <taxon>Sedentaria</taxon>
        <taxon>Canalipalpata</taxon>
        <taxon>Terebellida</taxon>
        <taxon>Terebelliformia</taxon>
        <taxon>Alvinellidae</taxon>
        <taxon>Paralvinella</taxon>
    </lineage>
</organism>
<dbReference type="InterPro" id="IPR002126">
    <property type="entry name" value="Cadherin-like_dom"/>
</dbReference>
<dbReference type="PRINTS" id="PR00205">
    <property type="entry name" value="CADHERIN"/>
</dbReference>
<feature type="domain" description="Cadherin" evidence="8">
    <location>
        <begin position="343"/>
        <end position="446"/>
    </location>
</feature>
<reference evidence="9" key="1">
    <citation type="journal article" date="2023" name="Mol. Biol. Evol.">
        <title>Third-Generation Sequencing Reveals the Adaptive Role of the Epigenome in Three Deep-Sea Polychaetes.</title>
        <authorList>
            <person name="Perez M."/>
            <person name="Aroh O."/>
            <person name="Sun Y."/>
            <person name="Lan Y."/>
            <person name="Juniper S.K."/>
            <person name="Young C.R."/>
            <person name="Angers B."/>
            <person name="Qian P.Y."/>
        </authorList>
    </citation>
    <scope>NUCLEOTIDE SEQUENCE</scope>
    <source>
        <strain evidence="9">P08H-3</strain>
    </source>
</reference>
<keyword evidence="10" id="KW-1185">Reference proteome</keyword>
<dbReference type="Pfam" id="PF00028">
    <property type="entry name" value="Cadherin"/>
    <property type="match status" value="7"/>
</dbReference>
<evidence type="ECO:0000313" key="9">
    <source>
        <dbReference type="EMBL" id="KAK2159160.1"/>
    </source>
</evidence>
<evidence type="ECO:0000256" key="1">
    <source>
        <dbReference type="ARBA" id="ARBA00004370"/>
    </source>
</evidence>
<dbReference type="PROSITE" id="PS00232">
    <property type="entry name" value="CADHERIN_1"/>
    <property type="match status" value="5"/>
</dbReference>
<feature type="domain" description="Cadherin" evidence="8">
    <location>
        <begin position="125"/>
        <end position="231"/>
    </location>
</feature>
<dbReference type="GO" id="GO:0045296">
    <property type="term" value="F:cadherin binding"/>
    <property type="evidence" value="ECO:0007669"/>
    <property type="project" value="TreeGrafter"/>
</dbReference>
<protein>
    <recommendedName>
        <fullName evidence="8">Cadherin domain-containing protein</fullName>
    </recommendedName>
</protein>
<dbReference type="Proteomes" id="UP001208570">
    <property type="component" value="Unassembled WGS sequence"/>
</dbReference>
<keyword evidence="6" id="KW-0472">Membrane</keyword>
<evidence type="ECO:0000313" key="10">
    <source>
        <dbReference type="Proteomes" id="UP001208570"/>
    </source>
</evidence>
<evidence type="ECO:0000259" key="8">
    <source>
        <dbReference type="PROSITE" id="PS50268"/>
    </source>
</evidence>
<feature type="domain" description="Cadherin" evidence="8">
    <location>
        <begin position="665"/>
        <end position="772"/>
    </location>
</feature>
<dbReference type="Gene3D" id="2.60.40.60">
    <property type="entry name" value="Cadherins"/>
    <property type="match status" value="9"/>
</dbReference>
<dbReference type="GO" id="GO:0016342">
    <property type="term" value="C:catenin complex"/>
    <property type="evidence" value="ECO:0007669"/>
    <property type="project" value="TreeGrafter"/>
</dbReference>
<dbReference type="PANTHER" id="PTHR24027">
    <property type="entry name" value="CADHERIN-23"/>
    <property type="match status" value="1"/>
</dbReference>